<dbReference type="PANTHER" id="PTHR43822">
    <property type="entry name" value="HOMOACONITASE, MITOCHONDRIAL-RELATED"/>
    <property type="match status" value="1"/>
</dbReference>
<keyword evidence="8" id="KW-1185">Reference proteome</keyword>
<gene>
    <name evidence="7" type="ORF">ACFORG_00065</name>
</gene>
<evidence type="ECO:0000313" key="8">
    <source>
        <dbReference type="Proteomes" id="UP001595629"/>
    </source>
</evidence>
<dbReference type="PRINTS" id="PR00415">
    <property type="entry name" value="ACONITASE"/>
</dbReference>
<comment type="caution">
    <text evidence="7">The sequence shown here is derived from an EMBL/GenBank/DDBJ whole genome shotgun (WGS) entry which is preliminary data.</text>
</comment>
<evidence type="ECO:0000256" key="2">
    <source>
        <dbReference type="ARBA" id="ARBA00022723"/>
    </source>
</evidence>
<evidence type="ECO:0000259" key="6">
    <source>
        <dbReference type="Pfam" id="PF00330"/>
    </source>
</evidence>
<keyword evidence="5" id="KW-0456">Lyase</keyword>
<dbReference type="SUPFAM" id="SSF53732">
    <property type="entry name" value="Aconitase iron-sulfur domain"/>
    <property type="match status" value="1"/>
</dbReference>
<organism evidence="7 8">
    <name type="scientific">Lutimaribacter marinistellae</name>
    <dbReference type="NCBI Taxonomy" id="1820329"/>
    <lineage>
        <taxon>Bacteria</taxon>
        <taxon>Pseudomonadati</taxon>
        <taxon>Pseudomonadota</taxon>
        <taxon>Alphaproteobacteria</taxon>
        <taxon>Rhodobacterales</taxon>
        <taxon>Roseobacteraceae</taxon>
        <taxon>Lutimaribacter</taxon>
    </lineage>
</organism>
<evidence type="ECO:0000256" key="1">
    <source>
        <dbReference type="ARBA" id="ARBA00011271"/>
    </source>
</evidence>
<dbReference type="InterPro" id="IPR036008">
    <property type="entry name" value="Aconitase_4Fe-4S_dom"/>
</dbReference>
<feature type="domain" description="Aconitase/3-isopropylmalate dehydratase large subunit alpha/beta/alpha" evidence="6">
    <location>
        <begin position="24"/>
        <end position="409"/>
    </location>
</feature>
<evidence type="ECO:0000313" key="7">
    <source>
        <dbReference type="EMBL" id="MFC3612136.1"/>
    </source>
</evidence>
<dbReference type="Pfam" id="PF00330">
    <property type="entry name" value="Aconitase"/>
    <property type="match status" value="1"/>
</dbReference>
<dbReference type="Gene3D" id="3.30.499.10">
    <property type="entry name" value="Aconitase, domain 3"/>
    <property type="match status" value="2"/>
</dbReference>
<keyword evidence="2" id="KW-0479">Metal-binding</keyword>
<sequence>MGQTIAEKILARASGQDTAQAGDEVLAKPDFVIAYDFPGYTDVIFKQMEEEFGIEQVAEPDRYALFIDHMVPAATTAEEELHEITRAWGKKNNVPVYERKGIGHQVAAELGYATPGAFVVHFDGHISQLGTFGTLAIGVRRHLLEAFVKERIKIKVPETTRIDITGTLRPGVTARDVFHHIVRVLGPRSCRGNVMELGGDGIAALSLEGRQTINCLAMFTGAITAIMNPDEKALAYIRERQRLDIDPLYSDEDATYAARHQIDVSDLEPVAVIPPSPANTRDLSEVAGTEVQVGYLGSCASGRVEDLALAADVLEGHKVKDGFQLHVIPTSQEIMEKAAEQGILTRLINAGAFISSSSCDYCFGRMGVMRDGQRAVSTGTLNVRGRMGSPDSEIYIVNAAAVAASAIEGRIADPRPYLERETA</sequence>
<reference evidence="8" key="1">
    <citation type="journal article" date="2019" name="Int. J. Syst. Evol. Microbiol.">
        <title>The Global Catalogue of Microorganisms (GCM) 10K type strain sequencing project: providing services to taxonomists for standard genome sequencing and annotation.</title>
        <authorList>
            <consortium name="The Broad Institute Genomics Platform"/>
            <consortium name="The Broad Institute Genome Sequencing Center for Infectious Disease"/>
            <person name="Wu L."/>
            <person name="Ma J."/>
        </authorList>
    </citation>
    <scope>NUCLEOTIDE SEQUENCE [LARGE SCALE GENOMIC DNA]</scope>
    <source>
        <strain evidence="8">KCTC 42911</strain>
    </source>
</reference>
<comment type="subunit">
    <text evidence="1">Heterodimer of LeuC and LeuD.</text>
</comment>
<dbReference type="PANTHER" id="PTHR43822:SF2">
    <property type="entry name" value="HOMOACONITASE, MITOCHONDRIAL"/>
    <property type="match status" value="1"/>
</dbReference>
<evidence type="ECO:0000256" key="3">
    <source>
        <dbReference type="ARBA" id="ARBA00023004"/>
    </source>
</evidence>
<dbReference type="Proteomes" id="UP001595629">
    <property type="component" value="Unassembled WGS sequence"/>
</dbReference>
<dbReference type="EMBL" id="JBHRXI010000001">
    <property type="protein sequence ID" value="MFC3612136.1"/>
    <property type="molecule type" value="Genomic_DNA"/>
</dbReference>
<protein>
    <submittedName>
        <fullName evidence="7">Aconitase family protein</fullName>
    </submittedName>
</protein>
<dbReference type="RefSeq" id="WP_386733328.1">
    <property type="nucleotide sequence ID" value="NZ_JBHRXI010000001.1"/>
</dbReference>
<accession>A0ABV7T977</accession>
<dbReference type="InterPro" id="IPR015931">
    <property type="entry name" value="Acnase/IPM_dHydase_lsu_aba_1/3"/>
</dbReference>
<proteinExistence type="predicted"/>
<evidence type="ECO:0000256" key="4">
    <source>
        <dbReference type="ARBA" id="ARBA00023014"/>
    </source>
</evidence>
<name>A0ABV7T977_9RHOB</name>
<evidence type="ECO:0000256" key="5">
    <source>
        <dbReference type="ARBA" id="ARBA00023239"/>
    </source>
</evidence>
<dbReference type="InterPro" id="IPR050067">
    <property type="entry name" value="IPM_dehydratase_rel_enz"/>
</dbReference>
<keyword evidence="4" id="KW-0411">Iron-sulfur</keyword>
<dbReference type="InterPro" id="IPR001030">
    <property type="entry name" value="Acoase/IPM_deHydtase_lsu_aba"/>
</dbReference>
<keyword evidence="3" id="KW-0408">Iron</keyword>